<dbReference type="SUPFAM" id="SSF51161">
    <property type="entry name" value="Trimeric LpxA-like enzymes"/>
    <property type="match status" value="1"/>
</dbReference>
<name>A0A7X0H830_9BACT</name>
<feature type="region of interest" description="Disordered" evidence="3">
    <location>
        <begin position="1"/>
        <end position="25"/>
    </location>
</feature>
<comment type="caution">
    <text evidence="4">The sequence shown here is derived from an EMBL/GenBank/DDBJ whole genome shotgun (WGS) entry which is preliminary data.</text>
</comment>
<dbReference type="Gene3D" id="2.160.10.10">
    <property type="entry name" value="Hexapeptide repeat proteins"/>
    <property type="match status" value="1"/>
</dbReference>
<evidence type="ECO:0000313" key="4">
    <source>
        <dbReference type="EMBL" id="MBB6430792.1"/>
    </source>
</evidence>
<keyword evidence="4" id="KW-0012">Acyltransferase</keyword>
<dbReference type="Pfam" id="PF00132">
    <property type="entry name" value="Hexapep"/>
    <property type="match status" value="1"/>
</dbReference>
<feature type="compositionally biased region" description="Low complexity" evidence="3">
    <location>
        <begin position="1"/>
        <end position="24"/>
    </location>
</feature>
<keyword evidence="5" id="KW-1185">Reference proteome</keyword>
<keyword evidence="2 4" id="KW-0808">Transferase</keyword>
<evidence type="ECO:0000256" key="2">
    <source>
        <dbReference type="ARBA" id="ARBA00022679"/>
    </source>
</evidence>
<dbReference type="EMBL" id="JACHGY010000001">
    <property type="protein sequence ID" value="MBB6430792.1"/>
    <property type="molecule type" value="Genomic_DNA"/>
</dbReference>
<organism evidence="4 5">
    <name type="scientific">Algisphaera agarilytica</name>
    <dbReference type="NCBI Taxonomy" id="1385975"/>
    <lineage>
        <taxon>Bacteria</taxon>
        <taxon>Pseudomonadati</taxon>
        <taxon>Planctomycetota</taxon>
        <taxon>Phycisphaerae</taxon>
        <taxon>Phycisphaerales</taxon>
        <taxon>Phycisphaeraceae</taxon>
        <taxon>Algisphaera</taxon>
    </lineage>
</organism>
<dbReference type="PANTHER" id="PTHR23416:SF23">
    <property type="entry name" value="ACETYLTRANSFERASE C18B11.09C-RELATED"/>
    <property type="match status" value="1"/>
</dbReference>
<dbReference type="AlphaFoldDB" id="A0A7X0H830"/>
<comment type="similarity">
    <text evidence="1">Belongs to the transferase hexapeptide repeat family.</text>
</comment>
<dbReference type="Proteomes" id="UP000541810">
    <property type="component" value="Unassembled WGS sequence"/>
</dbReference>
<dbReference type="InterPro" id="IPR011004">
    <property type="entry name" value="Trimer_LpxA-like_sf"/>
</dbReference>
<dbReference type="RefSeq" id="WP_184678286.1">
    <property type="nucleotide sequence ID" value="NZ_JACHGY010000001.1"/>
</dbReference>
<dbReference type="CDD" id="cd05825">
    <property type="entry name" value="LbH_wcaF_like"/>
    <property type="match status" value="1"/>
</dbReference>
<evidence type="ECO:0000256" key="1">
    <source>
        <dbReference type="ARBA" id="ARBA00007274"/>
    </source>
</evidence>
<dbReference type="PANTHER" id="PTHR23416">
    <property type="entry name" value="SIALIC ACID SYNTHASE-RELATED"/>
    <property type="match status" value="1"/>
</dbReference>
<evidence type="ECO:0000256" key="3">
    <source>
        <dbReference type="SAM" id="MobiDB-lite"/>
    </source>
</evidence>
<dbReference type="GO" id="GO:0005829">
    <property type="term" value="C:cytosol"/>
    <property type="evidence" value="ECO:0007669"/>
    <property type="project" value="TreeGrafter"/>
</dbReference>
<sequence>MTTHADPASASAPDTPAEASPAATVDDRHISPWTTRQKIGRVLWWFVQATVWRWSWHSSYGYRRWVLRRFGATVDPAARIRPSVRIECPWNITLGANSVVGDFANLYALGRITIGDRVTVSQHVHLCAGTHDYTKPDFPLIKPPITIENDAWIAADAFVGPGVKIGKGAILGARGCAFKDMDSWSIYGGNPAKRLASRPASPAPEEDSDHV</sequence>
<reference evidence="4 5" key="1">
    <citation type="submission" date="2020-08" db="EMBL/GenBank/DDBJ databases">
        <title>Genomic Encyclopedia of Type Strains, Phase IV (KMG-IV): sequencing the most valuable type-strain genomes for metagenomic binning, comparative biology and taxonomic classification.</title>
        <authorList>
            <person name="Goeker M."/>
        </authorList>
    </citation>
    <scope>NUCLEOTIDE SEQUENCE [LARGE SCALE GENOMIC DNA]</scope>
    <source>
        <strain evidence="4 5">DSM 103725</strain>
    </source>
</reference>
<dbReference type="InterPro" id="IPR001451">
    <property type="entry name" value="Hexapep"/>
</dbReference>
<dbReference type="InterPro" id="IPR051159">
    <property type="entry name" value="Hexapeptide_acetyltransf"/>
</dbReference>
<dbReference type="GO" id="GO:0008374">
    <property type="term" value="F:O-acyltransferase activity"/>
    <property type="evidence" value="ECO:0007669"/>
    <property type="project" value="TreeGrafter"/>
</dbReference>
<dbReference type="EC" id="2.3.1.-" evidence="4"/>
<dbReference type="NCBIfam" id="NF007797">
    <property type="entry name" value="PRK10502.1"/>
    <property type="match status" value="1"/>
</dbReference>
<protein>
    <submittedName>
        <fullName evidence="4">Putative colanic acid biosynthesis acetyltransferase WcaF</fullName>
        <ecNumber evidence="4">2.3.1.-</ecNumber>
    </submittedName>
</protein>
<proteinExistence type="inferred from homology"/>
<feature type="region of interest" description="Disordered" evidence="3">
    <location>
        <begin position="192"/>
        <end position="211"/>
    </location>
</feature>
<gene>
    <name evidence="4" type="ORF">HNQ40_002598</name>
</gene>
<accession>A0A7X0H830</accession>
<evidence type="ECO:0000313" key="5">
    <source>
        <dbReference type="Proteomes" id="UP000541810"/>
    </source>
</evidence>